<organism evidence="11">
    <name type="scientific">Phaeomonas parva</name>
    <dbReference type="NCBI Taxonomy" id="124430"/>
    <lineage>
        <taxon>Eukaryota</taxon>
        <taxon>Sar</taxon>
        <taxon>Stramenopiles</taxon>
        <taxon>Ochrophyta</taxon>
        <taxon>Pinguiophyceae</taxon>
        <taxon>Pinguiochrysidales</taxon>
        <taxon>Pinguiochrysidaceae</taxon>
        <taxon>Phaeomonas</taxon>
    </lineage>
</organism>
<accession>A0A6U4K2Y5</accession>
<evidence type="ECO:0000313" key="11">
    <source>
        <dbReference type="EMBL" id="CAD9264904.1"/>
    </source>
</evidence>
<comment type="domain">
    <text evidence="8">The DHHC domain is required for palmitoyltransferase activity.</text>
</comment>
<dbReference type="PROSITE" id="PS50216">
    <property type="entry name" value="DHHC"/>
    <property type="match status" value="1"/>
</dbReference>
<evidence type="ECO:0000256" key="8">
    <source>
        <dbReference type="RuleBase" id="RU079119"/>
    </source>
</evidence>
<feature type="region of interest" description="Disordered" evidence="9">
    <location>
        <begin position="121"/>
        <end position="143"/>
    </location>
</feature>
<dbReference type="EMBL" id="HBGJ01036990">
    <property type="protein sequence ID" value="CAD9264906.1"/>
    <property type="molecule type" value="Transcribed_RNA"/>
</dbReference>
<dbReference type="GO" id="GO:0016020">
    <property type="term" value="C:membrane"/>
    <property type="evidence" value="ECO:0007669"/>
    <property type="project" value="UniProtKB-SubCell"/>
</dbReference>
<keyword evidence="6 8" id="KW-0012">Acyltransferase</keyword>
<dbReference type="EMBL" id="HBGJ01036988">
    <property type="protein sequence ID" value="CAD9264904.1"/>
    <property type="molecule type" value="Transcribed_RNA"/>
</dbReference>
<dbReference type="GO" id="GO:0005794">
    <property type="term" value="C:Golgi apparatus"/>
    <property type="evidence" value="ECO:0007669"/>
    <property type="project" value="TreeGrafter"/>
</dbReference>
<keyword evidence="5 8" id="KW-0472">Membrane</keyword>
<feature type="compositionally biased region" description="Polar residues" evidence="9">
    <location>
        <begin position="133"/>
        <end position="142"/>
    </location>
</feature>
<dbReference type="PANTHER" id="PTHR22883:SF23">
    <property type="entry name" value="PALMITOYLTRANSFERASE ZDHHC6"/>
    <property type="match status" value="1"/>
</dbReference>
<dbReference type="AlphaFoldDB" id="A0A6U4K2Y5"/>
<dbReference type="Pfam" id="PF01529">
    <property type="entry name" value="DHHC"/>
    <property type="match status" value="1"/>
</dbReference>
<feature type="transmembrane region" description="Helical" evidence="8">
    <location>
        <begin position="81"/>
        <end position="105"/>
    </location>
</feature>
<evidence type="ECO:0000313" key="12">
    <source>
        <dbReference type="EMBL" id="CAD9264906.1"/>
    </source>
</evidence>
<name>A0A6U4K2Y5_9STRA</name>
<dbReference type="EC" id="2.3.1.225" evidence="8"/>
<keyword evidence="3 8" id="KW-0812">Transmembrane</keyword>
<evidence type="ECO:0000256" key="7">
    <source>
        <dbReference type="ARBA" id="ARBA00038298"/>
    </source>
</evidence>
<keyword evidence="4 8" id="KW-1133">Transmembrane helix</keyword>
<sequence>MDINKCLCRVAKEFPEARQRCIYDDEKPVLYPHRFANMVLLMGSRRSGACIVGPDWFCMLVTYVLILVPSSFFLINVASRMHVIVLVIGLLGASLTVWAFTMTACADPGIVYRRRAGQRASHRSRAVSPEEPQLSTDYSSRTSMRRDDDELLRLGYTMCSICEVPRPPGAQHCYDCDVCVEDLDHHCPWSGKCIGRRNLVYFRAFLALLTFHIVFVICVTGVQLANGEPVT</sequence>
<gene>
    <name evidence="11" type="ORF">PPAR1163_LOCUS23320</name>
    <name evidence="12" type="ORF">PPAR1163_LOCUS23322</name>
</gene>
<protein>
    <recommendedName>
        <fullName evidence="8">Palmitoyltransferase</fullName>
        <ecNumber evidence="8">2.3.1.225</ecNumber>
    </recommendedName>
</protein>
<comment type="catalytic activity">
    <reaction evidence="8">
        <text>L-cysteinyl-[protein] + hexadecanoyl-CoA = S-hexadecanoyl-L-cysteinyl-[protein] + CoA</text>
        <dbReference type="Rhea" id="RHEA:36683"/>
        <dbReference type="Rhea" id="RHEA-COMP:10131"/>
        <dbReference type="Rhea" id="RHEA-COMP:11032"/>
        <dbReference type="ChEBI" id="CHEBI:29950"/>
        <dbReference type="ChEBI" id="CHEBI:57287"/>
        <dbReference type="ChEBI" id="CHEBI:57379"/>
        <dbReference type="ChEBI" id="CHEBI:74151"/>
        <dbReference type="EC" id="2.3.1.225"/>
    </reaction>
</comment>
<evidence type="ECO:0000259" key="10">
    <source>
        <dbReference type="Pfam" id="PF01529"/>
    </source>
</evidence>
<evidence type="ECO:0000256" key="4">
    <source>
        <dbReference type="ARBA" id="ARBA00022989"/>
    </source>
</evidence>
<evidence type="ECO:0000256" key="3">
    <source>
        <dbReference type="ARBA" id="ARBA00022692"/>
    </source>
</evidence>
<dbReference type="InterPro" id="IPR001594">
    <property type="entry name" value="Palmitoyltrfase_DHHC"/>
</dbReference>
<comment type="subcellular location">
    <subcellularLocation>
        <location evidence="1">Membrane</location>
        <topology evidence="1">Multi-pass membrane protein</topology>
    </subcellularLocation>
</comment>
<dbReference type="GO" id="GO:0005783">
    <property type="term" value="C:endoplasmic reticulum"/>
    <property type="evidence" value="ECO:0007669"/>
    <property type="project" value="TreeGrafter"/>
</dbReference>
<dbReference type="InterPro" id="IPR039859">
    <property type="entry name" value="PFA4/ZDH16/20/ERF2-like"/>
</dbReference>
<evidence type="ECO:0000256" key="2">
    <source>
        <dbReference type="ARBA" id="ARBA00022679"/>
    </source>
</evidence>
<evidence type="ECO:0000256" key="6">
    <source>
        <dbReference type="ARBA" id="ARBA00023315"/>
    </source>
</evidence>
<comment type="similarity">
    <text evidence="7">Belongs to the DHHC palmitoyltransferase family. PFA5 subfamily.</text>
</comment>
<reference evidence="11" key="1">
    <citation type="submission" date="2021-01" db="EMBL/GenBank/DDBJ databases">
        <authorList>
            <person name="Corre E."/>
            <person name="Pelletier E."/>
            <person name="Niang G."/>
            <person name="Scheremetjew M."/>
            <person name="Finn R."/>
            <person name="Kale V."/>
            <person name="Holt S."/>
            <person name="Cochrane G."/>
            <person name="Meng A."/>
            <person name="Brown T."/>
            <person name="Cohen L."/>
        </authorList>
    </citation>
    <scope>NUCLEOTIDE SEQUENCE</scope>
    <source>
        <strain evidence="11">CCMP2877</strain>
    </source>
</reference>
<evidence type="ECO:0000256" key="9">
    <source>
        <dbReference type="SAM" id="MobiDB-lite"/>
    </source>
</evidence>
<feature type="domain" description="Palmitoyltransferase DHHC" evidence="10">
    <location>
        <begin position="157"/>
        <end position="222"/>
    </location>
</feature>
<dbReference type="GO" id="GO:0006612">
    <property type="term" value="P:protein targeting to membrane"/>
    <property type="evidence" value="ECO:0007669"/>
    <property type="project" value="TreeGrafter"/>
</dbReference>
<feature type="transmembrane region" description="Helical" evidence="8">
    <location>
        <begin position="200"/>
        <end position="225"/>
    </location>
</feature>
<evidence type="ECO:0000256" key="5">
    <source>
        <dbReference type="ARBA" id="ARBA00023136"/>
    </source>
</evidence>
<keyword evidence="2 8" id="KW-0808">Transferase</keyword>
<proteinExistence type="inferred from homology"/>
<dbReference type="GO" id="GO:0019706">
    <property type="term" value="F:protein-cysteine S-palmitoyltransferase activity"/>
    <property type="evidence" value="ECO:0007669"/>
    <property type="project" value="UniProtKB-EC"/>
</dbReference>
<evidence type="ECO:0000256" key="1">
    <source>
        <dbReference type="ARBA" id="ARBA00004141"/>
    </source>
</evidence>
<feature type="transmembrane region" description="Helical" evidence="8">
    <location>
        <begin position="56"/>
        <end position="75"/>
    </location>
</feature>
<dbReference type="PANTHER" id="PTHR22883">
    <property type="entry name" value="ZINC FINGER DHHC DOMAIN CONTAINING PROTEIN"/>
    <property type="match status" value="1"/>
</dbReference>